<keyword evidence="2" id="KW-0175">Coiled coil</keyword>
<sequence>MINYKNAIRRCLTHLSSTKNIHSNWIVLIEWQIIFEETSLDKLSARETKLFFLQVVQTFQKLYGISNVVYAHVHFDEEKPHLHIGLIPMKEGRLNSTHIIAKYKTSELETELLTKLTNVLKKSKTSGYSKNISHLNHTQTSDEQYLEYKELYNKLINQSILPSEIKITETGRTPSNHYSSGTKEEKTIEELNKENDYLESLVKKLKSENNHLVNVLKETEKNIRQLEKQLAINDEQSKKQFEKIELENKKCIKN</sequence>
<protein>
    <submittedName>
        <fullName evidence="3">Mob-like protein</fullName>
    </submittedName>
</protein>
<dbReference type="CDD" id="cd17242">
    <property type="entry name" value="MobM_relaxase"/>
    <property type="match status" value="1"/>
</dbReference>
<proteinExistence type="inferred from homology"/>
<dbReference type="EMBL" id="MJEA01000015">
    <property type="protein sequence ID" value="OQO68648.1"/>
    <property type="molecule type" value="Genomic_DNA"/>
</dbReference>
<dbReference type="Proteomes" id="UP000192477">
    <property type="component" value="Unassembled WGS sequence"/>
</dbReference>
<evidence type="ECO:0000313" key="3">
    <source>
        <dbReference type="EMBL" id="OQO68648.1"/>
    </source>
</evidence>
<dbReference type="InterPro" id="IPR001668">
    <property type="entry name" value="Mob_Pre"/>
</dbReference>
<dbReference type="AlphaFoldDB" id="A0A1V8YIE5"/>
<evidence type="ECO:0000313" key="4">
    <source>
        <dbReference type="Proteomes" id="UP000192477"/>
    </source>
</evidence>
<feature type="coiled-coil region" evidence="2">
    <location>
        <begin position="188"/>
        <end position="236"/>
    </location>
</feature>
<comment type="caution">
    <text evidence="3">The sequence shown here is derived from an EMBL/GenBank/DDBJ whole genome shotgun (WGS) entry which is preliminary data.</text>
</comment>
<organism evidence="3 4">
    <name type="scientific">Enterococcus villorum</name>
    <dbReference type="NCBI Taxonomy" id="112904"/>
    <lineage>
        <taxon>Bacteria</taxon>
        <taxon>Bacillati</taxon>
        <taxon>Bacillota</taxon>
        <taxon>Bacilli</taxon>
        <taxon>Lactobacillales</taxon>
        <taxon>Enterococcaceae</taxon>
        <taxon>Enterococcus</taxon>
    </lineage>
</organism>
<dbReference type="STRING" id="112904.BH747_11415"/>
<dbReference type="Gene3D" id="3.30.930.30">
    <property type="match status" value="1"/>
</dbReference>
<gene>
    <name evidence="3" type="ORF">BH747_11415</name>
</gene>
<evidence type="ECO:0000256" key="2">
    <source>
        <dbReference type="SAM" id="Coils"/>
    </source>
</evidence>
<reference evidence="3 4" key="1">
    <citation type="journal article" date="2017" name="BMC Microbiol.">
        <title>Comparative genomics of Enterococcus spp. isolated from bovine feces.</title>
        <authorList>
            <person name="Beukers A.G."/>
            <person name="Zaheer R."/>
            <person name="Goji N."/>
            <person name="Amoako K.K."/>
            <person name="Chaves A.V."/>
            <person name="Ward M.P."/>
            <person name="McAllister T.A."/>
        </authorList>
    </citation>
    <scope>NUCLEOTIDE SEQUENCE [LARGE SCALE GENOMIC DNA]</scope>
    <source>
        <strain evidence="3 4">F1129D 143</strain>
    </source>
</reference>
<accession>A0A1V8YIE5</accession>
<evidence type="ECO:0000256" key="1">
    <source>
        <dbReference type="ARBA" id="ARBA00010657"/>
    </source>
</evidence>
<dbReference type="GO" id="GO:0003677">
    <property type="term" value="F:DNA binding"/>
    <property type="evidence" value="ECO:0007669"/>
    <property type="project" value="InterPro"/>
</dbReference>
<dbReference type="Pfam" id="PF01076">
    <property type="entry name" value="Mob_Pre"/>
    <property type="match status" value="1"/>
</dbReference>
<name>A0A1V8YIE5_9ENTE</name>
<dbReference type="GO" id="GO:0006310">
    <property type="term" value="P:DNA recombination"/>
    <property type="evidence" value="ECO:0007669"/>
    <property type="project" value="InterPro"/>
</dbReference>
<comment type="similarity">
    <text evidence="1">Belongs to the plasmid mobilization pre family.</text>
</comment>